<dbReference type="GO" id="GO:0016052">
    <property type="term" value="P:carbohydrate catabolic process"/>
    <property type="evidence" value="ECO:0007669"/>
    <property type="project" value="InterPro"/>
</dbReference>
<proteinExistence type="predicted"/>
<dbReference type="Gene3D" id="3.20.20.70">
    <property type="entry name" value="Aldolase class I"/>
    <property type="match status" value="1"/>
</dbReference>
<dbReference type="InterPro" id="IPR027417">
    <property type="entry name" value="P-loop_NTPase"/>
</dbReference>
<name>C4ZBZ0_AGARV</name>
<keyword evidence="3" id="KW-0378">Hydrolase</keyword>
<evidence type="ECO:0000256" key="1">
    <source>
        <dbReference type="ARBA" id="ARBA00001255"/>
    </source>
</evidence>
<dbReference type="GO" id="GO:0016301">
    <property type="term" value="F:kinase activity"/>
    <property type="evidence" value="ECO:0007669"/>
    <property type="project" value="InterPro"/>
</dbReference>
<dbReference type="InterPro" id="IPR000111">
    <property type="entry name" value="Glyco_hydro_27/36_CS"/>
</dbReference>
<evidence type="ECO:0000259" key="5">
    <source>
        <dbReference type="Pfam" id="PF00485"/>
    </source>
</evidence>
<evidence type="ECO:0000259" key="6">
    <source>
        <dbReference type="Pfam" id="PF16874"/>
    </source>
</evidence>
<evidence type="ECO:0000313" key="8">
    <source>
        <dbReference type="EMBL" id="ACR74280.1"/>
    </source>
</evidence>
<dbReference type="PANTHER" id="PTHR43053:SF3">
    <property type="entry name" value="ALPHA-GALACTOSIDASE C-RELATED"/>
    <property type="match status" value="1"/>
</dbReference>
<dbReference type="Gene3D" id="2.60.40.1180">
    <property type="entry name" value="Golgi alpha-mannosidase II"/>
    <property type="match status" value="1"/>
</dbReference>
<dbReference type="Pfam" id="PF16874">
    <property type="entry name" value="Glyco_hydro_36C"/>
    <property type="match status" value="1"/>
</dbReference>
<dbReference type="STRING" id="515619.EUBREC_0489"/>
<dbReference type="InterPro" id="IPR013780">
    <property type="entry name" value="Glyco_hydro_b"/>
</dbReference>
<dbReference type="Pfam" id="PF02065">
    <property type="entry name" value="Melibiase"/>
    <property type="match status" value="1"/>
</dbReference>
<evidence type="ECO:0000259" key="7">
    <source>
        <dbReference type="Pfam" id="PF16875"/>
    </source>
</evidence>
<keyword evidence="4" id="KW-0326">Glycosidase</keyword>
<dbReference type="KEGG" id="ere:EUBREC_0489"/>
<dbReference type="InterPro" id="IPR038417">
    <property type="entry name" value="Alpga-gal_N_sf"/>
</dbReference>
<dbReference type="InterPro" id="IPR031704">
    <property type="entry name" value="Glyco_hydro_36_N"/>
</dbReference>
<dbReference type="EMBL" id="CP001107">
    <property type="protein sequence ID" value="ACR74280.1"/>
    <property type="molecule type" value="Genomic_DNA"/>
</dbReference>
<dbReference type="InterPro" id="IPR002252">
    <property type="entry name" value="Glyco_hydro_36"/>
</dbReference>
<dbReference type="FunFam" id="3.20.20.70:FF:000118">
    <property type="entry name" value="Alpha-galactosidase"/>
    <property type="match status" value="1"/>
</dbReference>
<gene>
    <name evidence="8" type="ordered locus">EUBREC_0489</name>
</gene>
<dbReference type="SUPFAM" id="SSF52540">
    <property type="entry name" value="P-loop containing nucleoside triphosphate hydrolases"/>
    <property type="match status" value="1"/>
</dbReference>
<dbReference type="PROSITE" id="PS00512">
    <property type="entry name" value="ALPHA_GALACTOSIDASE"/>
    <property type="match status" value="1"/>
</dbReference>
<evidence type="ECO:0000256" key="3">
    <source>
        <dbReference type="ARBA" id="ARBA00022801"/>
    </source>
</evidence>
<dbReference type="CDD" id="cd14791">
    <property type="entry name" value="GH36"/>
    <property type="match status" value="1"/>
</dbReference>
<dbReference type="Gene3D" id="3.40.50.300">
    <property type="entry name" value="P-loop containing nucleotide triphosphate hydrolases"/>
    <property type="match status" value="1"/>
</dbReference>
<dbReference type="Proteomes" id="UP000001477">
    <property type="component" value="Chromosome"/>
</dbReference>
<reference evidence="8 9" key="1">
    <citation type="journal article" date="2009" name="Proc. Natl. Acad. Sci. U.S.A.">
        <title>Characterizing a model human gut microbiota composed of members of its two dominant bacterial phyla.</title>
        <authorList>
            <person name="Mahowald M.A."/>
            <person name="Rey F.E."/>
            <person name="Seedorf H."/>
            <person name="Turnbaugh P.J."/>
            <person name="Fulton R.S."/>
            <person name="Wollam A."/>
            <person name="Shah N."/>
            <person name="Wang C."/>
            <person name="Magrini V."/>
            <person name="Wilson R.K."/>
            <person name="Cantarel B.L."/>
            <person name="Coutinho P.M."/>
            <person name="Henrissat B."/>
            <person name="Crock L.W."/>
            <person name="Russell A."/>
            <person name="Verberkmoes N.C."/>
            <person name="Hettich R.L."/>
            <person name="Gordon J.I."/>
        </authorList>
    </citation>
    <scope>NUCLEOTIDE SEQUENCE [LARGE SCALE GENOMIC DNA]</scope>
    <source>
        <strain evidence="9">ATCC 33656 / DSM 3377 / JCM 17463 / KCTC 5835 / LMG 30912 / VPI 0990</strain>
    </source>
</reference>
<dbReference type="SUPFAM" id="SSF51445">
    <property type="entry name" value="(Trans)glycosidases"/>
    <property type="match status" value="1"/>
</dbReference>
<dbReference type="HOGENOM" id="CLU_009640_0_0_9"/>
<dbReference type="Pfam" id="PF00485">
    <property type="entry name" value="PRK"/>
    <property type="match status" value="1"/>
</dbReference>
<dbReference type="EC" id="3.2.1.22" evidence="2"/>
<dbReference type="CAZy" id="GH36">
    <property type="family name" value="Glycoside Hydrolase Family 36"/>
</dbReference>
<dbReference type="GO" id="GO:0004557">
    <property type="term" value="F:alpha-galactosidase activity"/>
    <property type="evidence" value="ECO:0007669"/>
    <property type="project" value="UniProtKB-EC"/>
</dbReference>
<dbReference type="InterPro" id="IPR031705">
    <property type="entry name" value="Glyco_hydro_36_C"/>
</dbReference>
<evidence type="ECO:0000256" key="4">
    <source>
        <dbReference type="ARBA" id="ARBA00023295"/>
    </source>
</evidence>
<dbReference type="InterPro" id="IPR050985">
    <property type="entry name" value="Alpha-glycosidase_related"/>
</dbReference>
<feature type="domain" description="Glycosyl hydrolase family 36 N-terminal" evidence="7">
    <location>
        <begin position="35"/>
        <end position="291"/>
    </location>
</feature>
<feature type="domain" description="Glycosyl hydrolase family 36 C-terminal" evidence="6">
    <location>
        <begin position="647"/>
        <end position="721"/>
    </location>
</feature>
<organism evidence="8 9">
    <name type="scientific">Agathobacter rectalis (strain ATCC 33656 / DSM 3377 / JCM 17463 / KCTC 5835 / VPI 0990)</name>
    <name type="common">Eubacterium rectale</name>
    <dbReference type="NCBI Taxonomy" id="515619"/>
    <lineage>
        <taxon>Bacteria</taxon>
        <taxon>Bacillati</taxon>
        <taxon>Bacillota</taxon>
        <taxon>Clostridia</taxon>
        <taxon>Lachnospirales</taxon>
        <taxon>Lachnospiraceae</taxon>
        <taxon>Agathobacter</taxon>
    </lineage>
</organism>
<sequence length="952" mass="107175">MIWSDFMAIIFNPNKKIFTLQTAHTTYQMQVDRLGYLLHLYYGAKSTCDMDYVLTYADRGFSGNPYAAGMNRTYSLDTLPQEYPTLGTGDFRNIALDIKNEQGTESVELLYKSYEIRDGKYALKGLPAVWASDDEAQTLEIVLGDDIAGVEVHLLYGVLEACDVITRSVLIKNTGSGNITIEKAHAACLDMVYGDYDVIRFYGKHAMERNLERTHLGHGTLSFGSRRGTSSHQYNPAVILAQRDTTENAGDCYGMLFVYSGNFSCEAEKDQINQTRLLMGLSDELFSYPLAAGETFTVPEVIMSYSADGFSQLSHQYHTCISEHVCRSRFAHEVRPVLINSWEAAYFDFTGDTIVDLAKEAASLGIDMVVMDDGWFGKRDDDNSSLGDWFVNEKKLGGTLSELIDRVHAQGVKFGIWIEPEMVNEDSNLYREHPDWAIQIPGKLPVRSRNQLILDFSRKEVRDNIFNQICAVFDQGKIDYVKWDMNRSMADVYAGNLAYDYVLGVYDFMERLVTRYPDILLEGCSGGGGRFDAGMLYYSPQIWCSDNTDAINRTRIQYGTSFFYPVSSMGAHVSAVPNHQTGRVTSLKTRGITAMAGTFGYELNPALLSDEEKEEIREQIKTFKKYEMLINEGTYWRLTSPFEDEVAAWMSVSRTKDRALVSVVRLYAEANAAACYVKLKGLESDAVYIEENTGRQYTGAALMNAGIPLPFAVKEYEAYQFSFIRLDEAKKLYDEIKKVCGNLKLNEADTADSASDNRIVISIYGGSGSGKTTIAAALQQYFLNDNTACYVLTGDNYPHRIPMRNDEERLNVYNESGEDGLRGYLGTPKEIDFDRINKELSEFKAGKDIIEIKHMGREDGDISYDETDFTGIKVLILEWTHGGSEYLKGVDIPVFLESSPEETKARRIKRGRDENAASPFICRVVELEQEKLDLQGKNARIVVGKDGKVYEQ</sequence>
<comment type="catalytic activity">
    <reaction evidence="1">
        <text>Hydrolysis of terminal, non-reducing alpha-D-galactose residues in alpha-D-galactosides, including galactose oligosaccharides, galactomannans and galactolipids.</text>
        <dbReference type="EC" id="3.2.1.22"/>
    </reaction>
</comment>
<dbReference type="InterPro" id="IPR013785">
    <property type="entry name" value="Aldolase_TIM"/>
</dbReference>
<dbReference type="PaxDb" id="515619-EUBREC_0489"/>
<feature type="domain" description="Phosphoribulokinase/uridine kinase" evidence="5">
    <location>
        <begin position="760"/>
        <end position="912"/>
    </location>
</feature>
<dbReference type="AlphaFoldDB" id="C4ZBZ0"/>
<evidence type="ECO:0000256" key="2">
    <source>
        <dbReference type="ARBA" id="ARBA00012755"/>
    </source>
</evidence>
<dbReference type="PRINTS" id="PR00743">
    <property type="entry name" value="GLHYDRLASE36"/>
</dbReference>
<dbReference type="PANTHER" id="PTHR43053">
    <property type="entry name" value="GLYCOSIDASE FAMILY 31"/>
    <property type="match status" value="1"/>
</dbReference>
<accession>C4ZBZ0</accession>
<evidence type="ECO:0000313" key="9">
    <source>
        <dbReference type="Proteomes" id="UP000001477"/>
    </source>
</evidence>
<dbReference type="Pfam" id="PF16875">
    <property type="entry name" value="Glyco_hydro_36N"/>
    <property type="match status" value="1"/>
</dbReference>
<dbReference type="Gene3D" id="2.70.98.60">
    <property type="entry name" value="alpha-galactosidase from lactobacil brevis"/>
    <property type="match status" value="1"/>
</dbReference>
<dbReference type="InterPro" id="IPR006083">
    <property type="entry name" value="PRK/URK"/>
</dbReference>
<dbReference type="InterPro" id="IPR017853">
    <property type="entry name" value="GH"/>
</dbReference>
<protein>
    <recommendedName>
        <fullName evidence="2">alpha-galactosidase</fullName>
        <ecNumber evidence="2">3.2.1.22</ecNumber>
    </recommendedName>
</protein>
<dbReference type="GO" id="GO:0005524">
    <property type="term" value="F:ATP binding"/>
    <property type="evidence" value="ECO:0007669"/>
    <property type="project" value="InterPro"/>
</dbReference>